<keyword evidence="2" id="KW-0378">Hydrolase</keyword>
<organism evidence="7 8">
    <name type="scientific">Ignavibacterium album (strain DSM 19864 / JCM 16511 / NBRC 101810 / Mat9-16)</name>
    <dbReference type="NCBI Taxonomy" id="945713"/>
    <lineage>
        <taxon>Bacteria</taxon>
        <taxon>Pseudomonadati</taxon>
        <taxon>Ignavibacteriota</taxon>
        <taxon>Ignavibacteria</taxon>
        <taxon>Ignavibacteriales</taxon>
        <taxon>Ignavibacteriaceae</taxon>
        <taxon>Ignavibacterium</taxon>
    </lineage>
</organism>
<dbReference type="eggNOG" id="COG3250">
    <property type="taxonomic scope" value="Bacteria"/>
</dbReference>
<dbReference type="Gene3D" id="2.60.120.260">
    <property type="entry name" value="Galactose-binding domain-like"/>
    <property type="match status" value="1"/>
</dbReference>
<evidence type="ECO:0000313" key="7">
    <source>
        <dbReference type="EMBL" id="AFH48061.1"/>
    </source>
</evidence>
<gene>
    <name evidence="7" type="ordered locus">IALB_0349</name>
</gene>
<feature type="transmembrane region" description="Helical" evidence="4">
    <location>
        <begin position="763"/>
        <end position="785"/>
    </location>
</feature>
<dbReference type="PANTHER" id="PTHR42732:SF1">
    <property type="entry name" value="BETA-MANNOSIDASE"/>
    <property type="match status" value="1"/>
</dbReference>
<name>I0AGF4_IGNAJ</name>
<dbReference type="HOGENOM" id="CLU_331709_0_0_10"/>
<proteinExistence type="inferred from homology"/>
<dbReference type="InterPro" id="IPR017853">
    <property type="entry name" value="GH"/>
</dbReference>
<keyword evidence="4" id="KW-0472">Membrane</keyword>
<dbReference type="SUPFAM" id="SSF51445">
    <property type="entry name" value="(Trans)glycosidases"/>
    <property type="match status" value="1"/>
</dbReference>
<dbReference type="InterPro" id="IPR006102">
    <property type="entry name" value="Ig-like_GH2"/>
</dbReference>
<evidence type="ECO:0000259" key="6">
    <source>
        <dbReference type="Pfam" id="PF02836"/>
    </source>
</evidence>
<dbReference type="Gene3D" id="3.20.20.80">
    <property type="entry name" value="Glycosidases"/>
    <property type="match status" value="1"/>
</dbReference>
<feature type="transmembrane region" description="Helical" evidence="4">
    <location>
        <begin position="792"/>
        <end position="810"/>
    </location>
</feature>
<dbReference type="KEGG" id="ial:IALB_0349"/>
<dbReference type="GO" id="GO:0005975">
    <property type="term" value="P:carbohydrate metabolic process"/>
    <property type="evidence" value="ECO:0007669"/>
    <property type="project" value="InterPro"/>
</dbReference>
<dbReference type="STRING" id="945713.IALB_0349"/>
<feature type="transmembrane region" description="Helical" evidence="4">
    <location>
        <begin position="727"/>
        <end position="751"/>
    </location>
</feature>
<dbReference type="PANTHER" id="PTHR42732">
    <property type="entry name" value="BETA-GALACTOSIDASE"/>
    <property type="match status" value="1"/>
</dbReference>
<dbReference type="InterPro" id="IPR013783">
    <property type="entry name" value="Ig-like_fold"/>
</dbReference>
<dbReference type="Gene3D" id="2.60.40.10">
    <property type="entry name" value="Immunoglobulins"/>
    <property type="match status" value="1"/>
</dbReference>
<dbReference type="InterPro" id="IPR006103">
    <property type="entry name" value="Glyco_hydro_2_cat"/>
</dbReference>
<dbReference type="InterPro" id="IPR036156">
    <property type="entry name" value="Beta-gal/glucu_dom_sf"/>
</dbReference>
<evidence type="ECO:0000313" key="8">
    <source>
        <dbReference type="Proteomes" id="UP000007394"/>
    </source>
</evidence>
<dbReference type="SUPFAM" id="SSF49303">
    <property type="entry name" value="beta-Galactosidase/glucuronidase domain"/>
    <property type="match status" value="1"/>
</dbReference>
<dbReference type="SUPFAM" id="SSF49785">
    <property type="entry name" value="Galactose-binding domain-like"/>
    <property type="match status" value="1"/>
</dbReference>
<reference evidence="7 8" key="1">
    <citation type="journal article" date="2012" name="Front. Microbiol.">
        <title>Complete genome of Ignavibacterium album, a metabolically versatile, flagellated, facultative anaerobe from the phylum Chlorobi.</title>
        <authorList>
            <person name="Liu Z."/>
            <person name="Frigaard N.-U."/>
            <person name="Vogl K."/>
            <person name="Iino T."/>
            <person name="Ohkuma M."/>
            <person name="Overmann J."/>
            <person name="Bryant D.A."/>
        </authorList>
    </citation>
    <scope>NUCLEOTIDE SEQUENCE [LARGE SCALE GENOMIC DNA]</scope>
    <source>
        <strain evidence="8">DSM 19864 / JCM 16511 / NBRC 101810 / Mat9-16</strain>
    </source>
</reference>
<keyword evidence="3" id="KW-0326">Glycosidase</keyword>
<feature type="transmembrane region" description="Helical" evidence="4">
    <location>
        <begin position="619"/>
        <end position="638"/>
    </location>
</feature>
<evidence type="ECO:0000259" key="5">
    <source>
        <dbReference type="Pfam" id="PF00703"/>
    </source>
</evidence>
<feature type="domain" description="Glycoside hydrolase family 2 immunoglobulin-like beta-sandwich" evidence="5">
    <location>
        <begin position="233"/>
        <end position="307"/>
    </location>
</feature>
<dbReference type="Proteomes" id="UP000007394">
    <property type="component" value="Chromosome"/>
</dbReference>
<accession>I0AGF4</accession>
<dbReference type="GO" id="GO:0004553">
    <property type="term" value="F:hydrolase activity, hydrolyzing O-glycosyl compounds"/>
    <property type="evidence" value="ECO:0007669"/>
    <property type="project" value="InterPro"/>
</dbReference>
<dbReference type="Pfam" id="PF02836">
    <property type="entry name" value="Glyco_hydro_2_C"/>
    <property type="match status" value="1"/>
</dbReference>
<keyword evidence="8" id="KW-1185">Reference proteome</keyword>
<feature type="domain" description="Glycoside hydrolase family 2 catalytic" evidence="6">
    <location>
        <begin position="313"/>
        <end position="404"/>
    </location>
</feature>
<feature type="transmembrane region" description="Helical" evidence="4">
    <location>
        <begin position="671"/>
        <end position="690"/>
    </location>
</feature>
<dbReference type="AlphaFoldDB" id="I0AGF4"/>
<dbReference type="OrthoDB" id="9801077at2"/>
<evidence type="ECO:0000256" key="1">
    <source>
        <dbReference type="ARBA" id="ARBA00007401"/>
    </source>
</evidence>
<dbReference type="EMBL" id="CP003418">
    <property type="protein sequence ID" value="AFH48061.1"/>
    <property type="molecule type" value="Genomic_DNA"/>
</dbReference>
<protein>
    <submittedName>
        <fullName evidence="7">Beta-galactosidase/beta-glucuronidase domain protein</fullName>
    </submittedName>
</protein>
<dbReference type="InterPro" id="IPR008979">
    <property type="entry name" value="Galactose-bd-like_sf"/>
</dbReference>
<feature type="transmembrane region" description="Helical" evidence="4">
    <location>
        <begin position="822"/>
        <end position="843"/>
    </location>
</feature>
<keyword evidence="4" id="KW-1133">Transmembrane helix</keyword>
<feature type="transmembrane region" description="Helical" evidence="4">
    <location>
        <begin position="702"/>
        <end position="720"/>
    </location>
</feature>
<evidence type="ECO:0000256" key="2">
    <source>
        <dbReference type="ARBA" id="ARBA00022801"/>
    </source>
</evidence>
<dbReference type="InterPro" id="IPR051913">
    <property type="entry name" value="GH2_Domain-Containing"/>
</dbReference>
<keyword evidence="4" id="KW-0812">Transmembrane</keyword>
<sequence>MPLKSKFFLFFTTIFVLFNLSVFPQIVFRDLPNYKINTSDLLFFDITDTRQIIPLNGIWKVYPKNDTEKSVNINVPSVFKGSGEFIFQKSFKLTENQIKGNKIDLVFFGLNYSADISLNKIIIYRHTGGDLPFTVRLPRDILKSDGDNVISVSLVYKLDSENTIPLKQRFFFPQNFGGLIRDVYLHLIPNINLQKTELSSSIDFKGNKATVTINSQIVNNQFRNPGDTLPELSNFTFVTQIFSPDGRTISVSDKKDFELKRNREIQIKNSLTISNPVLWSPENPQSYLVRLEIFSGENLIDRYDQSVALFSLTVSKENLLLNNQPFNINGVTYIPSFKTFGSMMTYAQMESDIMKIKDTGFNSVRFAKSIPHPYFLKLCETYGLIPIIEVPLANIPEGLSNSINFTARVKNYLNLLIDAYSKFSAFSVLNLGSSFIQKSESHRSFLNNISSFVKSKRNVLVAASFFRTEVDEVDGVDLYGIEIFNHTINDFENEIKSIQEKLGKGRLFISEATYTASIGQTDGYVNNYSFEAQAKFFEDLLNFSEQNNLAGYFVNTMFDLRGDYASLTSGYDEDNVYRIGLITEDRKQERLAYKVVSAKLRNAERVTIPIGAKKDDAPMIFIVTGLLLALVMGVLVNSGKKFRDDASRALLRPYNFFADVRDQRIISAYHSIYLAIVVSLVNALIAANVLYYLKTSFFFEKFLLSFGSPAIMSAVSYLAWHPFNAIVWLFVITIIVLIILMLLIKAAAFFVKTKVYLSSTFFTVVWSLLPIVLLIPVGIVLYRLLNADVANLYIFISLIAIKLWLLYRLIKGIYVIYDVNPSTVYFYSIVFILGVMTVVTVYYEVNSSVVENILLTLKQFNII</sequence>
<evidence type="ECO:0000256" key="3">
    <source>
        <dbReference type="ARBA" id="ARBA00023295"/>
    </source>
</evidence>
<dbReference type="Pfam" id="PF00703">
    <property type="entry name" value="Glyco_hydro_2"/>
    <property type="match status" value="1"/>
</dbReference>
<comment type="similarity">
    <text evidence="1">Belongs to the glycosyl hydrolase 2 family.</text>
</comment>
<evidence type="ECO:0000256" key="4">
    <source>
        <dbReference type="SAM" id="Phobius"/>
    </source>
</evidence>